<keyword evidence="1" id="KW-0175">Coiled coil</keyword>
<accession>A0A381W150</accession>
<protein>
    <submittedName>
        <fullName evidence="3">Uncharacterized protein</fullName>
    </submittedName>
</protein>
<evidence type="ECO:0000256" key="2">
    <source>
        <dbReference type="SAM" id="MobiDB-lite"/>
    </source>
</evidence>
<gene>
    <name evidence="3" type="ORF">METZ01_LOCUS99066</name>
</gene>
<proteinExistence type="predicted"/>
<evidence type="ECO:0000313" key="3">
    <source>
        <dbReference type="EMBL" id="SVA46212.1"/>
    </source>
</evidence>
<feature type="coiled-coil region" evidence="1">
    <location>
        <begin position="55"/>
        <end position="82"/>
    </location>
</feature>
<dbReference type="AlphaFoldDB" id="A0A381W150"/>
<feature type="region of interest" description="Disordered" evidence="2">
    <location>
        <begin position="22"/>
        <end position="46"/>
    </location>
</feature>
<organism evidence="3">
    <name type="scientific">marine metagenome</name>
    <dbReference type="NCBI Taxonomy" id="408172"/>
    <lineage>
        <taxon>unclassified sequences</taxon>
        <taxon>metagenomes</taxon>
        <taxon>ecological metagenomes</taxon>
    </lineage>
</organism>
<feature type="compositionally biased region" description="Basic residues" evidence="2">
    <location>
        <begin position="26"/>
        <end position="38"/>
    </location>
</feature>
<evidence type="ECO:0000256" key="1">
    <source>
        <dbReference type="SAM" id="Coils"/>
    </source>
</evidence>
<reference evidence="3" key="1">
    <citation type="submission" date="2018-05" db="EMBL/GenBank/DDBJ databases">
        <authorList>
            <person name="Lanie J.A."/>
            <person name="Ng W.-L."/>
            <person name="Kazmierczak K.M."/>
            <person name="Andrzejewski T.M."/>
            <person name="Davidsen T.M."/>
            <person name="Wayne K.J."/>
            <person name="Tettelin H."/>
            <person name="Glass J.I."/>
            <person name="Rusch D."/>
            <person name="Podicherti R."/>
            <person name="Tsui H.-C.T."/>
            <person name="Winkler M.E."/>
        </authorList>
    </citation>
    <scope>NUCLEOTIDE SEQUENCE</scope>
</reference>
<name>A0A381W150_9ZZZZ</name>
<sequence length="591" mass="66006">MLHAVIIAALLFSGALESNAPESGKVTKRVAPKQKRRELRQSQPIPKEHARLLKKEAQLAKRKEVIRRVERMKENLRKMDRAREVRANQISNRSQKEIASDLIARIRVGARTFAFESKQRYGGPERVKLRGLADETEASAEALFESPDATELRARMVASTYVAHAKAKSNAEQPINKSLGSSSLGLPEDKHVFNLADILKQLVDRLQDEEAMNAATLNELSSMPDQPEMENRNTAELSSSELYQLARELEKQLVERFNEIQALEKAIDETTSFAKAQRNSDSLKLPARPDLSGQLERAAETIGDVNRFRAAITTMSNQLKDMELRSQSLVGQVAGTETADIGDAAKARRLQNALNLAASQSTNGSVDLSNAMRALAQFDGHGSGTAADSEFYLEGEGGSRMAKLDAHRGIRLPKEMLLAQALPARRFSRAAARKGWLYIDTWYMIGPWDNGGAVVYSRPHPPENVVDFDALYTGGKSGRQLSWEFHQSNNIRIIPPNSERDATYYFYTEMEFDEGIDLYVAIASDDATKVWLNDQIIWQENGLSQWRIGEGLRKVFFKPGTNKILVRLENGPGETMFSMLMCPKAAVEKLQ</sequence>
<dbReference type="EMBL" id="UINC01010388">
    <property type="protein sequence ID" value="SVA46212.1"/>
    <property type="molecule type" value="Genomic_DNA"/>
</dbReference>